<dbReference type="Gene3D" id="3.40.50.1100">
    <property type="match status" value="2"/>
</dbReference>
<comment type="function">
    <text evidence="7">Catalyzes the anaerobic formation of alpha-ketobutyrate and ammonia from threonine in a two-step reaction. The first step involved a dehydration of threonine and a production of enamine intermediates (aminocrotonate), which tautomerizes to its imine form (iminobutyrate). Both intermediates are unstable and short-lived. The second step is the nonenzymatic hydrolysis of the enamine/imine intermediates to form 2-ketobutyrate and free ammonia. In the low water environment of the cell, the second step is accelerated by RidA.</text>
</comment>
<protein>
    <recommendedName>
        <fullName evidence="4">threonine ammonia-lyase</fullName>
        <ecNumber evidence="4">4.3.1.19</ecNumber>
    </recommendedName>
    <alternativeName>
        <fullName evidence="8">Threonine deaminase</fullName>
    </alternativeName>
</protein>
<dbReference type="GO" id="GO:0006567">
    <property type="term" value="P:L-threonine catabolic process"/>
    <property type="evidence" value="ECO:0007669"/>
    <property type="project" value="TreeGrafter"/>
</dbReference>
<dbReference type="EC" id="4.3.1.19" evidence="4"/>
<accession>A0A7W7GG75</accession>
<dbReference type="EMBL" id="JACHND010000001">
    <property type="protein sequence ID" value="MBB4705791.1"/>
    <property type="molecule type" value="Genomic_DNA"/>
</dbReference>
<comment type="caution">
    <text evidence="10">The sequence shown here is derived from an EMBL/GenBank/DDBJ whole genome shotgun (WGS) entry which is preliminary data.</text>
</comment>
<dbReference type="PANTHER" id="PTHR48078:SF7">
    <property type="entry name" value="BLL6502 PROTEIN"/>
    <property type="match status" value="1"/>
</dbReference>
<keyword evidence="11" id="KW-1185">Reference proteome</keyword>
<dbReference type="AlphaFoldDB" id="A0A7W7GG75"/>
<organism evidence="10 11">
    <name type="scientific">Sphaerisporangium siamense</name>
    <dbReference type="NCBI Taxonomy" id="795645"/>
    <lineage>
        <taxon>Bacteria</taxon>
        <taxon>Bacillati</taxon>
        <taxon>Actinomycetota</taxon>
        <taxon>Actinomycetes</taxon>
        <taxon>Streptosporangiales</taxon>
        <taxon>Streptosporangiaceae</taxon>
        <taxon>Sphaerisporangium</taxon>
    </lineage>
</organism>
<keyword evidence="6 10" id="KW-0456">Lyase</keyword>
<name>A0A7W7GG75_9ACTN</name>
<dbReference type="PANTHER" id="PTHR48078">
    <property type="entry name" value="THREONINE DEHYDRATASE, MITOCHONDRIAL-RELATED"/>
    <property type="match status" value="1"/>
</dbReference>
<evidence type="ECO:0000259" key="9">
    <source>
        <dbReference type="Pfam" id="PF00291"/>
    </source>
</evidence>
<evidence type="ECO:0000256" key="6">
    <source>
        <dbReference type="ARBA" id="ARBA00023239"/>
    </source>
</evidence>
<dbReference type="GO" id="GO:0004794">
    <property type="term" value="F:threonine deaminase activity"/>
    <property type="evidence" value="ECO:0007669"/>
    <property type="project" value="UniProtKB-EC"/>
</dbReference>
<dbReference type="GO" id="GO:0003941">
    <property type="term" value="F:L-serine ammonia-lyase activity"/>
    <property type="evidence" value="ECO:0007669"/>
    <property type="project" value="TreeGrafter"/>
</dbReference>
<evidence type="ECO:0000256" key="2">
    <source>
        <dbReference type="ARBA" id="ARBA00001933"/>
    </source>
</evidence>
<dbReference type="InterPro" id="IPR001926">
    <property type="entry name" value="TrpB-like_PALP"/>
</dbReference>
<evidence type="ECO:0000256" key="5">
    <source>
        <dbReference type="ARBA" id="ARBA00022898"/>
    </source>
</evidence>
<dbReference type="CDD" id="cd01562">
    <property type="entry name" value="Thr-dehyd"/>
    <property type="match status" value="1"/>
</dbReference>
<dbReference type="Proteomes" id="UP000542210">
    <property type="component" value="Unassembled WGS sequence"/>
</dbReference>
<keyword evidence="5" id="KW-0663">Pyridoxal phosphate</keyword>
<dbReference type="GO" id="GO:0009097">
    <property type="term" value="P:isoleucine biosynthetic process"/>
    <property type="evidence" value="ECO:0007669"/>
    <property type="project" value="TreeGrafter"/>
</dbReference>
<reference evidence="10 11" key="1">
    <citation type="submission" date="2020-08" db="EMBL/GenBank/DDBJ databases">
        <title>Sequencing the genomes of 1000 actinobacteria strains.</title>
        <authorList>
            <person name="Klenk H.-P."/>
        </authorList>
    </citation>
    <scope>NUCLEOTIDE SEQUENCE [LARGE SCALE GENOMIC DNA]</scope>
    <source>
        <strain evidence="10 11">DSM 45784</strain>
    </source>
</reference>
<gene>
    <name evidence="10" type="ORF">BJ982_007335</name>
</gene>
<comment type="catalytic activity">
    <reaction evidence="1">
        <text>L-threonine = 2-oxobutanoate + NH4(+)</text>
        <dbReference type="Rhea" id="RHEA:22108"/>
        <dbReference type="ChEBI" id="CHEBI:16763"/>
        <dbReference type="ChEBI" id="CHEBI:28938"/>
        <dbReference type="ChEBI" id="CHEBI:57926"/>
        <dbReference type="EC" id="4.3.1.19"/>
    </reaction>
</comment>
<proteinExistence type="inferred from homology"/>
<dbReference type="GO" id="GO:0006565">
    <property type="term" value="P:L-serine catabolic process"/>
    <property type="evidence" value="ECO:0007669"/>
    <property type="project" value="TreeGrafter"/>
</dbReference>
<dbReference type="RefSeq" id="WP_239122706.1">
    <property type="nucleotide sequence ID" value="NZ_BOOV01000003.1"/>
</dbReference>
<evidence type="ECO:0000256" key="8">
    <source>
        <dbReference type="ARBA" id="ARBA00031427"/>
    </source>
</evidence>
<evidence type="ECO:0000256" key="1">
    <source>
        <dbReference type="ARBA" id="ARBA00001274"/>
    </source>
</evidence>
<comment type="similarity">
    <text evidence="3">Belongs to the serine/threonine dehydratase family.</text>
</comment>
<evidence type="ECO:0000256" key="3">
    <source>
        <dbReference type="ARBA" id="ARBA00010869"/>
    </source>
</evidence>
<evidence type="ECO:0000256" key="4">
    <source>
        <dbReference type="ARBA" id="ARBA00012096"/>
    </source>
</evidence>
<sequence>MTPTPPSITAVLDAARLVAAHLPQTPMWSYPVLNERLGAEIHVKHENVQPTGAFKVRGGVNLLARLPRSRRERGVLAYSTGNHAQSIAYAARLFGVPCTIVMPENPNEAKVAAVRALGATVEIKGATMVEAGEHAAALAEERGLHLVGVADDPDLIAGVGSLYLEMLTRRPDLDVIVVPVGAGTGASAACLVASAVAPRCRVVAVQSAGAPAAHDSWREGRLVRRPVRTAADGLATGSAFALPQGIMRGLDDFVLVSDDDIRAAQWLLLSEAHTLAEMAGAAPLAALIAREDAFAGLKVGLVCTGGNAGPAELRRVLG</sequence>
<evidence type="ECO:0000313" key="10">
    <source>
        <dbReference type="EMBL" id="MBB4705791.1"/>
    </source>
</evidence>
<comment type="cofactor">
    <cofactor evidence="2">
        <name>pyridoxal 5'-phosphate</name>
        <dbReference type="ChEBI" id="CHEBI:597326"/>
    </cofactor>
</comment>
<feature type="domain" description="Tryptophan synthase beta chain-like PALP" evidence="9">
    <location>
        <begin position="21"/>
        <end position="305"/>
    </location>
</feature>
<evidence type="ECO:0000256" key="7">
    <source>
        <dbReference type="ARBA" id="ARBA00025527"/>
    </source>
</evidence>
<dbReference type="InterPro" id="IPR050147">
    <property type="entry name" value="Ser/Thr_Dehydratase"/>
</dbReference>
<dbReference type="InterPro" id="IPR036052">
    <property type="entry name" value="TrpB-like_PALP_sf"/>
</dbReference>
<evidence type="ECO:0000313" key="11">
    <source>
        <dbReference type="Proteomes" id="UP000542210"/>
    </source>
</evidence>
<dbReference type="SUPFAM" id="SSF53686">
    <property type="entry name" value="Tryptophan synthase beta subunit-like PLP-dependent enzymes"/>
    <property type="match status" value="1"/>
</dbReference>
<dbReference type="Pfam" id="PF00291">
    <property type="entry name" value="PALP"/>
    <property type="match status" value="1"/>
</dbReference>
<dbReference type="FunFam" id="3.40.50.1100:FF:000005">
    <property type="entry name" value="Threonine dehydratase catabolic"/>
    <property type="match status" value="1"/>
</dbReference>